<feature type="domain" description="BTB" evidence="4">
    <location>
        <begin position="178"/>
        <end position="242"/>
    </location>
</feature>
<organism evidence="5 6">
    <name type="scientific">Pleurodeles waltl</name>
    <name type="common">Iberian ribbed newt</name>
    <dbReference type="NCBI Taxonomy" id="8319"/>
    <lineage>
        <taxon>Eukaryota</taxon>
        <taxon>Metazoa</taxon>
        <taxon>Chordata</taxon>
        <taxon>Craniata</taxon>
        <taxon>Vertebrata</taxon>
        <taxon>Euteleostomi</taxon>
        <taxon>Amphibia</taxon>
        <taxon>Batrachia</taxon>
        <taxon>Caudata</taxon>
        <taxon>Salamandroidea</taxon>
        <taxon>Salamandridae</taxon>
        <taxon>Pleurodelinae</taxon>
        <taxon>Pleurodeles</taxon>
    </lineage>
</organism>
<dbReference type="InterPro" id="IPR006652">
    <property type="entry name" value="Kelch_1"/>
</dbReference>
<keyword evidence="2" id="KW-0677">Repeat</keyword>
<name>A0AAV7TQA0_PLEWA</name>
<dbReference type="Pfam" id="PF01344">
    <property type="entry name" value="Kelch_1"/>
    <property type="match status" value="1"/>
</dbReference>
<dbReference type="AlphaFoldDB" id="A0AAV7TQA0"/>
<dbReference type="Pfam" id="PF00651">
    <property type="entry name" value="BTB"/>
    <property type="match status" value="1"/>
</dbReference>
<evidence type="ECO:0000256" key="3">
    <source>
        <dbReference type="SAM" id="MobiDB-lite"/>
    </source>
</evidence>
<dbReference type="PANTHER" id="PTHR45632:SF17">
    <property type="entry name" value="KELCH-LIKE PROTEIN 31"/>
    <property type="match status" value="1"/>
</dbReference>
<feature type="region of interest" description="Disordered" evidence="3">
    <location>
        <begin position="38"/>
        <end position="116"/>
    </location>
</feature>
<dbReference type="PANTHER" id="PTHR45632">
    <property type="entry name" value="LD33804P"/>
    <property type="match status" value="1"/>
</dbReference>
<dbReference type="InterPro" id="IPR000210">
    <property type="entry name" value="BTB/POZ_dom"/>
</dbReference>
<evidence type="ECO:0000313" key="5">
    <source>
        <dbReference type="EMBL" id="KAJ1177923.1"/>
    </source>
</evidence>
<dbReference type="Proteomes" id="UP001066276">
    <property type="component" value="Chromosome 3_2"/>
</dbReference>
<dbReference type="InterPro" id="IPR015915">
    <property type="entry name" value="Kelch-typ_b-propeller"/>
</dbReference>
<gene>
    <name evidence="5" type="ORF">NDU88_003175</name>
</gene>
<dbReference type="GO" id="GO:0046329">
    <property type="term" value="P:negative regulation of JNK cascade"/>
    <property type="evidence" value="ECO:0007669"/>
    <property type="project" value="TreeGrafter"/>
</dbReference>
<dbReference type="GO" id="GO:0005737">
    <property type="term" value="C:cytoplasm"/>
    <property type="evidence" value="ECO:0007669"/>
    <property type="project" value="UniProtKB-ARBA"/>
</dbReference>
<dbReference type="SMART" id="SM00225">
    <property type="entry name" value="BTB"/>
    <property type="match status" value="1"/>
</dbReference>
<dbReference type="SUPFAM" id="SSF54695">
    <property type="entry name" value="POZ domain"/>
    <property type="match status" value="1"/>
</dbReference>
<dbReference type="Gene3D" id="2.120.10.80">
    <property type="entry name" value="Kelch-type beta propeller"/>
    <property type="match status" value="1"/>
</dbReference>
<dbReference type="Pfam" id="PF07707">
    <property type="entry name" value="BACK"/>
    <property type="match status" value="1"/>
</dbReference>
<reference evidence="5" key="1">
    <citation type="journal article" date="2022" name="bioRxiv">
        <title>Sequencing and chromosome-scale assembly of the giantPleurodeles waltlgenome.</title>
        <authorList>
            <person name="Brown T."/>
            <person name="Elewa A."/>
            <person name="Iarovenko S."/>
            <person name="Subramanian E."/>
            <person name="Araus A.J."/>
            <person name="Petzold A."/>
            <person name="Susuki M."/>
            <person name="Suzuki K.-i.T."/>
            <person name="Hayashi T."/>
            <person name="Toyoda A."/>
            <person name="Oliveira C."/>
            <person name="Osipova E."/>
            <person name="Leigh N.D."/>
            <person name="Simon A."/>
            <person name="Yun M.H."/>
        </authorList>
    </citation>
    <scope>NUCLEOTIDE SEQUENCE</scope>
    <source>
        <strain evidence="5">20211129_DDA</strain>
        <tissue evidence="5">Liver</tissue>
    </source>
</reference>
<evidence type="ECO:0000256" key="1">
    <source>
        <dbReference type="ARBA" id="ARBA00022441"/>
    </source>
</evidence>
<protein>
    <recommendedName>
        <fullName evidence="4">BTB domain-containing protein</fullName>
    </recommendedName>
</protein>
<dbReference type="EMBL" id="JANPWB010000006">
    <property type="protein sequence ID" value="KAJ1177923.1"/>
    <property type="molecule type" value="Genomic_DNA"/>
</dbReference>
<dbReference type="SMART" id="SM00612">
    <property type="entry name" value="Kelch"/>
    <property type="match status" value="6"/>
</dbReference>
<comment type="caution">
    <text evidence="5">The sequence shown here is derived from an EMBL/GenBank/DDBJ whole genome shotgun (WGS) entry which is preliminary data.</text>
</comment>
<dbReference type="InterPro" id="IPR011705">
    <property type="entry name" value="BACK"/>
</dbReference>
<accession>A0AAV7TQA0</accession>
<keyword evidence="1" id="KW-0880">Kelch repeat</keyword>
<evidence type="ECO:0000313" key="6">
    <source>
        <dbReference type="Proteomes" id="UP001066276"/>
    </source>
</evidence>
<dbReference type="Gene3D" id="3.30.710.10">
    <property type="entry name" value="Potassium Channel Kv1.1, Chain A"/>
    <property type="match status" value="1"/>
</dbReference>
<proteinExistence type="predicted"/>
<dbReference type="GO" id="GO:0005634">
    <property type="term" value="C:nucleus"/>
    <property type="evidence" value="ECO:0007669"/>
    <property type="project" value="TreeGrafter"/>
</dbReference>
<dbReference type="Gene3D" id="1.25.40.420">
    <property type="match status" value="1"/>
</dbReference>
<evidence type="ECO:0000259" key="4">
    <source>
        <dbReference type="PROSITE" id="PS50097"/>
    </source>
</evidence>
<dbReference type="PROSITE" id="PS50097">
    <property type="entry name" value="BTB"/>
    <property type="match status" value="1"/>
</dbReference>
<evidence type="ECO:0000256" key="2">
    <source>
        <dbReference type="ARBA" id="ARBA00022737"/>
    </source>
</evidence>
<keyword evidence="6" id="KW-1185">Reference proteome</keyword>
<dbReference type="SUPFAM" id="SSF117281">
    <property type="entry name" value="Kelch motif"/>
    <property type="match status" value="1"/>
</dbReference>
<dbReference type="Pfam" id="PF24681">
    <property type="entry name" value="Kelch_KLHDC2_KLHL20_DRC7"/>
    <property type="match status" value="1"/>
</dbReference>
<dbReference type="SMART" id="SM00875">
    <property type="entry name" value="BACK"/>
    <property type="match status" value="1"/>
</dbReference>
<dbReference type="InterPro" id="IPR011333">
    <property type="entry name" value="SKP1/BTB/POZ_sf"/>
</dbReference>
<sequence length="739" mass="81139">MFNDMCTCPCAVTLRGEGAGASTAVVECRGGLLPSGWRPLGTRWSPSVTAPLPTAQSVRSRRPLPVPRTEPTTPEQLDRRETTKKARVKKSAVTPVNTRSPLQMAPKKKNPKKLKVEAGPTLVGDNTSLDIEQLNTLNGLLESGSNGFRCTATEVHNPKHGLELLETISNMRQELFLCDLTISTKTKDFDVHKVILASCSAYFHSLLRKEPSLQRLDLKDVSPVGLATVLNYAYTGKLSLSLYTIGSTISTASFLQMTTLLAMCTDFLTQEMNVDNCLYIANLSEKYKLVHTRQVAGRFMRENLVEFSGTEQFLKLPLEQVQELLAEDDLCIPSEVTVFQIAMKWLDFNTERAKHAASLISNVRFGAITAQDLVTHIQPVPRMMLDPECHRLLVEAMNYHLLPFQQNSLQSKRTQMRGGQRVLVAVAGRTASSEKSLSREVRYRDSEGNWVNLADLPSKSFNQCVAVMDGFLYVAGGEDQNDARSQAKHAVSSVCRYDPRFNSWLHLAHMLQKRTHFSLNSYNGLLFACGGRNAEGPLASTECYIPSVNSWQIKAAMDAPRCCHAGTVIGGKILITGGYVNNTYSRTVCNYEPDTDVWRDRNGLSTPRGWHCAATLGDRAYVLGGSQQGPRGESISVMLVESYNPTTGQWSCIAPLPTGVSTAGVAVLGGGLYIVGGWNESGKRYTKCVQCYNPDLNEWTEIAELPEASVGLSCCAITLPRLHKGNSRASSLVSVAVSL</sequence>